<dbReference type="EMBL" id="JAGGMR010000001">
    <property type="protein sequence ID" value="MBP2193655.1"/>
    <property type="molecule type" value="Genomic_DNA"/>
</dbReference>
<dbReference type="RefSeq" id="WP_209896877.1">
    <property type="nucleotide sequence ID" value="NZ_JAGGMR010000001.1"/>
</dbReference>
<keyword evidence="1" id="KW-0255">Endonuclease</keyword>
<protein>
    <submittedName>
        <fullName evidence="1">mRNA-degrading endonuclease toxin of MazEF toxin-antitoxin module</fullName>
    </submittedName>
</protein>
<accession>A0ABS4QR63</accession>
<evidence type="ECO:0000313" key="1">
    <source>
        <dbReference type="EMBL" id="MBP2193655.1"/>
    </source>
</evidence>
<reference evidence="1 2" key="1">
    <citation type="submission" date="2021-03" db="EMBL/GenBank/DDBJ databases">
        <title>Sequencing the genomes of 1000 actinobacteria strains.</title>
        <authorList>
            <person name="Klenk H.-P."/>
        </authorList>
    </citation>
    <scope>NUCLEOTIDE SEQUENCE [LARGE SCALE GENOMIC DNA]</scope>
    <source>
        <strain evidence="1 2">DSM 45516</strain>
    </source>
</reference>
<dbReference type="InterPro" id="IPR011067">
    <property type="entry name" value="Plasmid_toxin/cell-grow_inhib"/>
</dbReference>
<proteinExistence type="predicted"/>
<organism evidence="1 2">
    <name type="scientific">Nocardia goodfellowii</name>
    <dbReference type="NCBI Taxonomy" id="882446"/>
    <lineage>
        <taxon>Bacteria</taxon>
        <taxon>Bacillati</taxon>
        <taxon>Actinomycetota</taxon>
        <taxon>Actinomycetes</taxon>
        <taxon>Mycobacteriales</taxon>
        <taxon>Nocardiaceae</taxon>
        <taxon>Nocardia</taxon>
    </lineage>
</organism>
<dbReference type="GO" id="GO:0004519">
    <property type="term" value="F:endonuclease activity"/>
    <property type="evidence" value="ECO:0007669"/>
    <property type="project" value="UniProtKB-KW"/>
</dbReference>
<name>A0ABS4QR63_9NOCA</name>
<keyword evidence="1" id="KW-0378">Hydrolase</keyword>
<evidence type="ECO:0000313" key="2">
    <source>
        <dbReference type="Proteomes" id="UP001519325"/>
    </source>
</evidence>
<comment type="caution">
    <text evidence="1">The sequence shown here is derived from an EMBL/GenBank/DDBJ whole genome shotgun (WGS) entry which is preliminary data.</text>
</comment>
<dbReference type="Proteomes" id="UP001519325">
    <property type="component" value="Unassembled WGS sequence"/>
</dbReference>
<keyword evidence="1" id="KW-0540">Nuclease</keyword>
<dbReference type="SUPFAM" id="SSF50118">
    <property type="entry name" value="Cell growth inhibitor/plasmid maintenance toxic component"/>
    <property type="match status" value="1"/>
</dbReference>
<keyword evidence="2" id="KW-1185">Reference proteome</keyword>
<gene>
    <name evidence="1" type="ORF">BJ987_006556</name>
</gene>
<sequence length="103" mass="10983">MSHGQGQIWKTESRLTGMVGQVVIVDSDLIAEARSRVAVAPVRPAREVPRALQLLTAELPDGAAVAVYDLAVVPKNTLTENIGAIPSAALDQLKIALRARFDI</sequence>
<dbReference type="Gene3D" id="2.30.30.110">
    <property type="match status" value="1"/>
</dbReference>